<name>A0ABU5R268_9PSEU</name>
<dbReference type="Proteomes" id="UP001304298">
    <property type="component" value="Unassembled WGS sequence"/>
</dbReference>
<protein>
    <recommendedName>
        <fullName evidence="3">ANTAR domain-containing protein</fullName>
    </recommendedName>
</protein>
<dbReference type="RefSeq" id="WP_323326311.1">
    <property type="nucleotide sequence ID" value="NZ_JAYFSI010000002.1"/>
</dbReference>
<comment type="caution">
    <text evidence="1">The sequence shown here is derived from an EMBL/GenBank/DDBJ whole genome shotgun (WGS) entry which is preliminary data.</text>
</comment>
<reference evidence="1 2" key="1">
    <citation type="submission" date="2023-12" db="EMBL/GenBank/DDBJ databases">
        <title>Amycolatopsis sp. V23-08.</title>
        <authorList>
            <person name="Somphong A."/>
        </authorList>
    </citation>
    <scope>NUCLEOTIDE SEQUENCE [LARGE SCALE GENOMIC DNA]</scope>
    <source>
        <strain evidence="1 2">V23-08</strain>
    </source>
</reference>
<evidence type="ECO:0000313" key="2">
    <source>
        <dbReference type="Proteomes" id="UP001304298"/>
    </source>
</evidence>
<accession>A0ABU5R268</accession>
<gene>
    <name evidence="1" type="ORF">VA596_12190</name>
</gene>
<organism evidence="1 2">
    <name type="scientific">Amycolatopsis heterodermiae</name>
    <dbReference type="NCBI Taxonomy" id="3110235"/>
    <lineage>
        <taxon>Bacteria</taxon>
        <taxon>Bacillati</taxon>
        <taxon>Actinomycetota</taxon>
        <taxon>Actinomycetes</taxon>
        <taxon>Pseudonocardiales</taxon>
        <taxon>Pseudonocardiaceae</taxon>
        <taxon>Amycolatopsis</taxon>
    </lineage>
</organism>
<dbReference type="EMBL" id="JAYFSI010000002">
    <property type="protein sequence ID" value="MEA5360297.1"/>
    <property type="molecule type" value="Genomic_DNA"/>
</dbReference>
<keyword evidence="2" id="KW-1185">Reference proteome</keyword>
<sequence length="62" mass="6727">MQIRKRTIVPLSDVDRAVAILAAQGLGTARAGVELREMARERHISLARCAALVVTSVDRAGW</sequence>
<evidence type="ECO:0000313" key="1">
    <source>
        <dbReference type="EMBL" id="MEA5360297.1"/>
    </source>
</evidence>
<proteinExistence type="predicted"/>
<evidence type="ECO:0008006" key="3">
    <source>
        <dbReference type="Google" id="ProtNLM"/>
    </source>
</evidence>